<evidence type="ECO:0000256" key="1">
    <source>
        <dbReference type="SAM" id="MobiDB-lite"/>
    </source>
</evidence>
<dbReference type="InParanoid" id="A0A151Z524"/>
<organism evidence="2 3">
    <name type="scientific">Tieghemostelium lacteum</name>
    <name type="common">Slime mold</name>
    <name type="synonym">Dictyostelium lacteum</name>
    <dbReference type="NCBI Taxonomy" id="361077"/>
    <lineage>
        <taxon>Eukaryota</taxon>
        <taxon>Amoebozoa</taxon>
        <taxon>Evosea</taxon>
        <taxon>Eumycetozoa</taxon>
        <taxon>Dictyostelia</taxon>
        <taxon>Dictyosteliales</taxon>
        <taxon>Raperosteliaceae</taxon>
        <taxon>Tieghemostelium</taxon>
    </lineage>
</organism>
<proteinExistence type="predicted"/>
<dbReference type="EMBL" id="LODT01000042">
    <property type="protein sequence ID" value="KYQ89041.1"/>
    <property type="molecule type" value="Genomic_DNA"/>
</dbReference>
<accession>A0A151Z524</accession>
<name>A0A151Z524_TIELA</name>
<feature type="compositionally biased region" description="Polar residues" evidence="1">
    <location>
        <begin position="1"/>
        <end position="16"/>
    </location>
</feature>
<evidence type="ECO:0000313" key="2">
    <source>
        <dbReference type="EMBL" id="KYQ89041.1"/>
    </source>
</evidence>
<protein>
    <submittedName>
        <fullName evidence="2">Uncharacterized protein</fullName>
    </submittedName>
</protein>
<comment type="caution">
    <text evidence="2">The sequence shown here is derived from an EMBL/GenBank/DDBJ whole genome shotgun (WGS) entry which is preliminary data.</text>
</comment>
<evidence type="ECO:0000313" key="3">
    <source>
        <dbReference type="Proteomes" id="UP000076078"/>
    </source>
</evidence>
<keyword evidence="3" id="KW-1185">Reference proteome</keyword>
<dbReference type="Proteomes" id="UP000076078">
    <property type="component" value="Unassembled WGS sequence"/>
</dbReference>
<reference evidence="2 3" key="1">
    <citation type="submission" date="2015-12" db="EMBL/GenBank/DDBJ databases">
        <title>Dictyostelia acquired genes for synthesis and detection of signals that induce cell-type specialization by lateral gene transfer from prokaryotes.</title>
        <authorList>
            <person name="Gloeckner G."/>
            <person name="Schaap P."/>
        </authorList>
    </citation>
    <scope>NUCLEOTIDE SEQUENCE [LARGE SCALE GENOMIC DNA]</scope>
    <source>
        <strain evidence="2 3">TK</strain>
    </source>
</reference>
<dbReference type="AlphaFoldDB" id="A0A151Z524"/>
<sequence length="186" mass="21778">MNTDNNHNTQPTSFNDNDIPKEHWNSESVQKWCKVIGIPYSDIKLIRDNNIKGRWLFNPNPTSTELKYSPGIDDSVAESIAEQLVSNFINQFDLILQTLNDIELRPKYFPNWKDGQIFQLRNILESPGFTEFIDMTYNINPTYKSIIEEEEKIVLDLNMPYEGRDNEIEDIVEVYKNNNIPEIFSL</sequence>
<gene>
    <name evidence="2" type="ORF">DLAC_10265</name>
</gene>
<feature type="region of interest" description="Disordered" evidence="1">
    <location>
        <begin position="1"/>
        <end position="22"/>
    </location>
</feature>